<keyword evidence="9" id="KW-1185">Reference proteome</keyword>
<feature type="chain" id="PRO_5046115884" evidence="5">
    <location>
        <begin position="21"/>
        <end position="566"/>
    </location>
</feature>
<evidence type="ECO:0000256" key="2">
    <source>
        <dbReference type="ARBA" id="ARBA00022729"/>
    </source>
</evidence>
<evidence type="ECO:0000256" key="1">
    <source>
        <dbReference type="ARBA" id="ARBA00004442"/>
    </source>
</evidence>
<evidence type="ECO:0000313" key="8">
    <source>
        <dbReference type="EMBL" id="MBW4755524.1"/>
    </source>
</evidence>
<comment type="caution">
    <text evidence="8">The sequence shown here is derived from an EMBL/GenBank/DDBJ whole genome shotgun (WGS) entry which is preliminary data.</text>
</comment>
<keyword evidence="2 5" id="KW-0732">Signal</keyword>
<proteinExistence type="predicted"/>
<dbReference type="InterPro" id="IPR033985">
    <property type="entry name" value="SusD-like_N"/>
</dbReference>
<reference evidence="8 9" key="1">
    <citation type="submission" date="2021-07" db="EMBL/GenBank/DDBJ databases">
        <title>Genomic diversity and antimicrobial resistance of Prevotella spp. isolated from chronic lung disease airways.</title>
        <authorList>
            <person name="Webb K.A."/>
            <person name="Olagoke O.S."/>
            <person name="Baird T."/>
            <person name="Neill J."/>
            <person name="Pham A."/>
            <person name="Wells T.J."/>
            <person name="Ramsay K.A."/>
            <person name="Bell S.C."/>
            <person name="Sarovich D.S."/>
            <person name="Price E.P."/>
        </authorList>
    </citation>
    <scope>NUCLEOTIDE SEQUENCE [LARGE SCALE GENOMIC DNA]</scope>
    <source>
        <strain evidence="8 9">SCHI0027.S.6</strain>
    </source>
</reference>
<gene>
    <name evidence="8" type="ORF">KZO77_10895</name>
</gene>
<evidence type="ECO:0000259" key="7">
    <source>
        <dbReference type="Pfam" id="PF14322"/>
    </source>
</evidence>
<protein>
    <submittedName>
        <fullName evidence="8">RagB/SusD family nutrient uptake outer membrane protein</fullName>
    </submittedName>
</protein>
<dbReference type="Proteomes" id="UP000812077">
    <property type="component" value="Unassembled WGS sequence"/>
</dbReference>
<keyword evidence="3" id="KW-0472">Membrane</keyword>
<feature type="domain" description="SusD-like N-terminal" evidence="7">
    <location>
        <begin position="84"/>
        <end position="225"/>
    </location>
</feature>
<keyword evidence="4" id="KW-0998">Cell outer membrane</keyword>
<comment type="subcellular location">
    <subcellularLocation>
        <location evidence="1">Cell outer membrane</location>
    </subcellularLocation>
</comment>
<dbReference type="Pfam" id="PF07980">
    <property type="entry name" value="SusD_RagB"/>
    <property type="match status" value="1"/>
</dbReference>
<dbReference type="RefSeq" id="WP_219433964.1">
    <property type="nucleotide sequence ID" value="NZ_JAHXCP010000024.1"/>
</dbReference>
<dbReference type="EMBL" id="JAHXCP010000024">
    <property type="protein sequence ID" value="MBW4755524.1"/>
    <property type="molecule type" value="Genomic_DNA"/>
</dbReference>
<evidence type="ECO:0000256" key="5">
    <source>
        <dbReference type="SAM" id="SignalP"/>
    </source>
</evidence>
<feature type="domain" description="RagB/SusD" evidence="6">
    <location>
        <begin position="252"/>
        <end position="565"/>
    </location>
</feature>
<evidence type="ECO:0000256" key="4">
    <source>
        <dbReference type="ARBA" id="ARBA00023237"/>
    </source>
</evidence>
<dbReference type="PROSITE" id="PS51257">
    <property type="entry name" value="PROKAR_LIPOPROTEIN"/>
    <property type="match status" value="1"/>
</dbReference>
<evidence type="ECO:0000313" key="9">
    <source>
        <dbReference type="Proteomes" id="UP000812077"/>
    </source>
</evidence>
<dbReference type="InterPro" id="IPR012944">
    <property type="entry name" value="SusD_RagB_dom"/>
</dbReference>
<dbReference type="Pfam" id="PF14322">
    <property type="entry name" value="SusD-like_3"/>
    <property type="match status" value="1"/>
</dbReference>
<accession>A0ABS6Y7Q0</accession>
<evidence type="ECO:0000259" key="6">
    <source>
        <dbReference type="Pfam" id="PF07980"/>
    </source>
</evidence>
<name>A0ABS6Y7Q0_9BACT</name>
<evidence type="ECO:0000256" key="3">
    <source>
        <dbReference type="ARBA" id="ARBA00023136"/>
    </source>
</evidence>
<sequence>MKRIKIFVGLALSLSTVALTSCESVFDDLAKNPNQQDVTSFYTTPENVNKGIVGIYSYISTPRAMGASGIRLLVNRGDEESDITDYGVPGQYSATFKPSWYTIAQPFSLFYTAASQACQMIEQIPSVEFKNQEQKNAYLGEAYFWRGWAHWFLLVNFRNIPLEKKFPGTTKDYKPQSTPEEAWDFIIEDFKMAKKLLPKKGYWKGDNLGRVTAGSAAGMLGLCYLYRSGIEPKYGTSTTTYYNEAAENFNEIIRGDYGTYKLMPNYDDNFKVATENNDESVLEFQFLGDVINTGFNPGLVTSGCWRDTRGTQPPTLISENSQVVHQWVYDAFVASKDVNGYTDPRMFGTLIFDDKSSDINAKPGNEVKLFDNKTFTEYYVKKDKVGNTLKGFSAVSPRAGNYKAACRKGMDWTLPGKNPGNNFWYGNIRANGMNYTFLRYADILLMYAEAVLKGGTQGTLTPVQAVNLVRQRASVNCPPVTSVDMDVIENERILELTGEGHRFYDLLRWGKLAQRFKQLETQDPYFKKYSNSAYLGFQENKNEWLPLPIDEVEGNPYITHNNPGWD</sequence>
<feature type="signal peptide" evidence="5">
    <location>
        <begin position="1"/>
        <end position="20"/>
    </location>
</feature>
<organism evidence="8 9">
    <name type="scientific">Prevotella melaninogenica</name>
    <dbReference type="NCBI Taxonomy" id="28132"/>
    <lineage>
        <taxon>Bacteria</taxon>
        <taxon>Pseudomonadati</taxon>
        <taxon>Bacteroidota</taxon>
        <taxon>Bacteroidia</taxon>
        <taxon>Bacteroidales</taxon>
        <taxon>Prevotellaceae</taxon>
        <taxon>Prevotella</taxon>
    </lineage>
</organism>